<keyword evidence="1" id="KW-0732">Signal</keyword>
<keyword evidence="3" id="KW-1185">Reference proteome</keyword>
<proteinExistence type="predicted"/>
<protein>
    <submittedName>
        <fullName evidence="2">Uncharacterized protein</fullName>
    </submittedName>
</protein>
<organism evidence="2 3">
    <name type="scientific">Corallococcus sicarius</name>
    <dbReference type="NCBI Taxonomy" id="2316726"/>
    <lineage>
        <taxon>Bacteria</taxon>
        <taxon>Pseudomonadati</taxon>
        <taxon>Myxococcota</taxon>
        <taxon>Myxococcia</taxon>
        <taxon>Myxococcales</taxon>
        <taxon>Cystobacterineae</taxon>
        <taxon>Myxococcaceae</taxon>
        <taxon>Corallococcus</taxon>
    </lineage>
</organism>
<evidence type="ECO:0000313" key="3">
    <source>
        <dbReference type="Proteomes" id="UP000273405"/>
    </source>
</evidence>
<evidence type="ECO:0000256" key="1">
    <source>
        <dbReference type="SAM" id="SignalP"/>
    </source>
</evidence>
<dbReference type="AlphaFoldDB" id="A0A3A8MFH0"/>
<evidence type="ECO:0000313" key="2">
    <source>
        <dbReference type="EMBL" id="RKH26062.1"/>
    </source>
</evidence>
<sequence>MTRSGAVWLWLLLPVAAWAEDAPEVPPVEEERRPRDEAWRNLLRVEATTLSFLPRASVGTDEGFLQVEPTLIFHARCSPSHSSLCVGRGVRVRRHSCFGAARSALSLASSLE</sequence>
<comment type="caution">
    <text evidence="2">The sequence shown here is derived from an EMBL/GenBank/DDBJ whole genome shotgun (WGS) entry which is preliminary data.</text>
</comment>
<reference evidence="3" key="1">
    <citation type="submission" date="2018-09" db="EMBL/GenBank/DDBJ databases">
        <authorList>
            <person name="Livingstone P.G."/>
            <person name="Whitworth D.E."/>
        </authorList>
    </citation>
    <scope>NUCLEOTIDE SEQUENCE [LARGE SCALE GENOMIC DNA]</scope>
    <source>
        <strain evidence="3">CA040B</strain>
    </source>
</reference>
<accession>A0A3A8MFH0</accession>
<dbReference type="EMBL" id="RAWG01000613">
    <property type="protein sequence ID" value="RKH26062.1"/>
    <property type="molecule type" value="Genomic_DNA"/>
</dbReference>
<feature type="chain" id="PRO_5017444795" evidence="1">
    <location>
        <begin position="20"/>
        <end position="112"/>
    </location>
</feature>
<name>A0A3A8MFH0_9BACT</name>
<dbReference type="Proteomes" id="UP000273405">
    <property type="component" value="Unassembled WGS sequence"/>
</dbReference>
<gene>
    <name evidence="2" type="ORF">D7X12_41220</name>
</gene>
<feature type="non-terminal residue" evidence="2">
    <location>
        <position position="112"/>
    </location>
</feature>
<feature type="signal peptide" evidence="1">
    <location>
        <begin position="1"/>
        <end position="19"/>
    </location>
</feature>